<comment type="similarity">
    <text evidence="2">Belongs to the outer membrane factor (OMF) (TC 1.B.17) family.</text>
</comment>
<evidence type="ECO:0000256" key="4">
    <source>
        <dbReference type="ARBA" id="ARBA00022452"/>
    </source>
</evidence>
<keyword evidence="9" id="KW-0732">Signal</keyword>
<evidence type="ECO:0000256" key="8">
    <source>
        <dbReference type="SAM" id="MobiDB-lite"/>
    </source>
</evidence>
<evidence type="ECO:0000256" key="5">
    <source>
        <dbReference type="ARBA" id="ARBA00022692"/>
    </source>
</evidence>
<sequence>MLTKSVNRYIIIVGMNFAIASGNITSASAQIPNNLQPNSNPLNLPTSPAQVTVQQTQSLTLQQSLELARRRNTELQAVLLQIERSRAALREVEASQYPSISLNIELTRSRSVSIPSASQQTQQFESGLSQTNTVNQPESVTTFNSNLELTYGLYNYGQGLNSRRAAEEQVRLDELETELTSAEVRLNVTLDYYNLQQADENVRIRQSAVSNAQASLRDAEALERAAVGTRYDLLRSQVNLANAQQELINAISSQRTAQIQLATRLNLPETISVRAADPVRLNGLWNRTREESIILALQNRPELRQNLTQRNIAELRRRIALSQLKPEISLVTRYNLLDRFDDTVSVTDGYVVGVQGTATLFDGGVARAQAAQQAVQANIAEAQFANQLNNIQLEVEQAYFQLQSNLENVNTANIALEQAREALRYARLSFQAGVGNQTNVINSENDLTQAEGNRVQAIVEYNRALARLQRAANLE</sequence>
<name>A0ABR8D5K9_9NOST</name>
<keyword evidence="3" id="KW-0813">Transport</keyword>
<proteinExistence type="inferred from homology"/>
<keyword evidence="6" id="KW-0472">Membrane</keyword>
<evidence type="ECO:0000256" key="3">
    <source>
        <dbReference type="ARBA" id="ARBA00022448"/>
    </source>
</evidence>
<dbReference type="SUPFAM" id="SSF56954">
    <property type="entry name" value="Outer membrane efflux proteins (OEP)"/>
    <property type="match status" value="1"/>
</dbReference>
<keyword evidence="7" id="KW-0998">Cell outer membrane</keyword>
<evidence type="ECO:0000256" key="6">
    <source>
        <dbReference type="ARBA" id="ARBA00023136"/>
    </source>
</evidence>
<dbReference type="EMBL" id="JACJSG010000024">
    <property type="protein sequence ID" value="MBD2502443.1"/>
    <property type="molecule type" value="Genomic_DNA"/>
</dbReference>
<reference evidence="10 11" key="1">
    <citation type="journal article" date="2020" name="ISME J.">
        <title>Comparative genomics reveals insights into cyanobacterial evolution and habitat adaptation.</title>
        <authorList>
            <person name="Chen M.Y."/>
            <person name="Teng W.K."/>
            <person name="Zhao L."/>
            <person name="Hu C.X."/>
            <person name="Zhou Y.K."/>
            <person name="Han B.P."/>
            <person name="Song L.R."/>
            <person name="Shu W.S."/>
        </authorList>
    </citation>
    <scope>NUCLEOTIDE SEQUENCE [LARGE SCALE GENOMIC DNA]</scope>
    <source>
        <strain evidence="10 11">FACHB-119</strain>
    </source>
</reference>
<keyword evidence="11" id="KW-1185">Reference proteome</keyword>
<dbReference type="Gene3D" id="1.20.1600.10">
    <property type="entry name" value="Outer membrane efflux proteins (OEP)"/>
    <property type="match status" value="1"/>
</dbReference>
<evidence type="ECO:0000313" key="11">
    <source>
        <dbReference type="Proteomes" id="UP000661112"/>
    </source>
</evidence>
<protein>
    <submittedName>
        <fullName evidence="10">TolC family protein</fullName>
    </submittedName>
</protein>
<evidence type="ECO:0000256" key="7">
    <source>
        <dbReference type="ARBA" id="ARBA00023237"/>
    </source>
</evidence>
<evidence type="ECO:0000256" key="1">
    <source>
        <dbReference type="ARBA" id="ARBA00004442"/>
    </source>
</evidence>
<comment type="subcellular location">
    <subcellularLocation>
        <location evidence="1">Cell outer membrane</location>
    </subcellularLocation>
</comment>
<dbReference type="Proteomes" id="UP000661112">
    <property type="component" value="Unassembled WGS sequence"/>
</dbReference>
<organism evidence="10 11">
    <name type="scientific">Anabaena azotica FACHB-119</name>
    <dbReference type="NCBI Taxonomy" id="947527"/>
    <lineage>
        <taxon>Bacteria</taxon>
        <taxon>Bacillati</taxon>
        <taxon>Cyanobacteriota</taxon>
        <taxon>Cyanophyceae</taxon>
        <taxon>Nostocales</taxon>
        <taxon>Nostocaceae</taxon>
        <taxon>Anabaena</taxon>
        <taxon>Anabaena azotica</taxon>
    </lineage>
</organism>
<dbReference type="InterPro" id="IPR003423">
    <property type="entry name" value="OMP_efflux"/>
</dbReference>
<keyword evidence="5" id="KW-0812">Transmembrane</keyword>
<feature type="region of interest" description="Disordered" evidence="8">
    <location>
        <begin position="116"/>
        <end position="136"/>
    </location>
</feature>
<dbReference type="InterPro" id="IPR051906">
    <property type="entry name" value="TolC-like"/>
</dbReference>
<evidence type="ECO:0000256" key="9">
    <source>
        <dbReference type="SAM" id="SignalP"/>
    </source>
</evidence>
<feature type="signal peptide" evidence="9">
    <location>
        <begin position="1"/>
        <end position="20"/>
    </location>
</feature>
<gene>
    <name evidence="10" type="ORF">H6G83_17805</name>
</gene>
<evidence type="ECO:0000313" key="10">
    <source>
        <dbReference type="EMBL" id="MBD2502443.1"/>
    </source>
</evidence>
<comment type="caution">
    <text evidence="10">The sequence shown here is derived from an EMBL/GenBank/DDBJ whole genome shotgun (WGS) entry which is preliminary data.</text>
</comment>
<evidence type="ECO:0000256" key="2">
    <source>
        <dbReference type="ARBA" id="ARBA00007613"/>
    </source>
</evidence>
<dbReference type="PANTHER" id="PTHR30026:SF21">
    <property type="entry name" value="SLR1270 PROTEIN"/>
    <property type="match status" value="1"/>
</dbReference>
<dbReference type="RefSeq" id="WP_190474702.1">
    <property type="nucleotide sequence ID" value="NZ_JACJSG010000024.1"/>
</dbReference>
<dbReference type="PANTHER" id="PTHR30026">
    <property type="entry name" value="OUTER MEMBRANE PROTEIN TOLC"/>
    <property type="match status" value="1"/>
</dbReference>
<dbReference type="Pfam" id="PF02321">
    <property type="entry name" value="OEP"/>
    <property type="match status" value="2"/>
</dbReference>
<accession>A0ABR8D5K9</accession>
<keyword evidence="4" id="KW-1134">Transmembrane beta strand</keyword>
<feature type="chain" id="PRO_5045321489" evidence="9">
    <location>
        <begin position="21"/>
        <end position="475"/>
    </location>
</feature>